<feature type="domain" description="PurM-like C-terminal" evidence="19">
    <location>
        <begin position="97"/>
        <end position="264"/>
    </location>
</feature>
<gene>
    <name evidence="20" type="primary">GART</name>
    <name evidence="20" type="ORF">EVAR_8298_1</name>
</gene>
<dbReference type="Proteomes" id="UP000299102">
    <property type="component" value="Unassembled WGS sequence"/>
</dbReference>
<evidence type="ECO:0000256" key="1">
    <source>
        <dbReference type="ARBA" id="ARBA00004496"/>
    </source>
</evidence>
<dbReference type="PANTHER" id="PTHR10520:SF12">
    <property type="entry name" value="TRIFUNCTIONAL PURINE BIOSYNTHETIC PROTEIN ADENOSINE-3"/>
    <property type="match status" value="1"/>
</dbReference>
<dbReference type="EMBL" id="BGZK01001117">
    <property type="protein sequence ID" value="GBP71692.1"/>
    <property type="molecule type" value="Genomic_DNA"/>
</dbReference>
<evidence type="ECO:0000256" key="6">
    <source>
        <dbReference type="ARBA" id="ARBA00013047"/>
    </source>
</evidence>
<dbReference type="CDD" id="cd02196">
    <property type="entry name" value="PurM"/>
    <property type="match status" value="1"/>
</dbReference>
<dbReference type="GO" id="GO:0004641">
    <property type="term" value="F:phosphoribosylformylglycinamidine cyclo-ligase activity"/>
    <property type="evidence" value="ECO:0007669"/>
    <property type="project" value="UniProtKB-EC"/>
</dbReference>
<dbReference type="GO" id="GO:0004637">
    <property type="term" value="F:phosphoribosylamine-glycine ligase activity"/>
    <property type="evidence" value="ECO:0007669"/>
    <property type="project" value="TreeGrafter"/>
</dbReference>
<evidence type="ECO:0000256" key="16">
    <source>
        <dbReference type="ARBA" id="ARBA00033093"/>
    </source>
</evidence>
<dbReference type="UniPathway" id="UPA00074">
    <property type="reaction ID" value="UER00126"/>
</dbReference>
<evidence type="ECO:0000256" key="17">
    <source>
        <dbReference type="ARBA" id="ARBA00049057"/>
    </source>
</evidence>
<dbReference type="GO" id="GO:0046084">
    <property type="term" value="P:adenine biosynthetic process"/>
    <property type="evidence" value="ECO:0007669"/>
    <property type="project" value="TreeGrafter"/>
</dbReference>
<dbReference type="NCBIfam" id="TIGR00639">
    <property type="entry name" value="PurN"/>
    <property type="match status" value="1"/>
</dbReference>
<evidence type="ECO:0000256" key="15">
    <source>
        <dbReference type="ARBA" id="ARBA00032931"/>
    </source>
</evidence>
<evidence type="ECO:0000313" key="20">
    <source>
        <dbReference type="EMBL" id="GBP71692.1"/>
    </source>
</evidence>
<comment type="pathway">
    <text evidence="2">Purine metabolism; IMP biosynthesis via de novo pathway; 5-amino-1-(5-phospho-D-ribosyl)imidazole from N(2)-formyl-N(1)-(5-phospho-D-ribosyl)glycinamide: step 2/2.</text>
</comment>
<keyword evidence="8" id="KW-0963">Cytoplasm</keyword>
<comment type="similarity">
    <text evidence="4">Belongs to the AIR synthase family.</text>
</comment>
<dbReference type="SUPFAM" id="SSF53328">
    <property type="entry name" value="Formyltransferase"/>
    <property type="match status" value="1"/>
</dbReference>
<dbReference type="InterPro" id="IPR036477">
    <property type="entry name" value="Formyl_transf_N_sf"/>
</dbReference>
<evidence type="ECO:0000259" key="19">
    <source>
        <dbReference type="Pfam" id="PF02769"/>
    </source>
</evidence>
<evidence type="ECO:0000313" key="21">
    <source>
        <dbReference type="Proteomes" id="UP000299102"/>
    </source>
</evidence>
<dbReference type="GO" id="GO:0006189">
    <property type="term" value="P:'de novo' IMP biosynthetic process"/>
    <property type="evidence" value="ECO:0007669"/>
    <property type="project" value="UniProtKB-UniPathway"/>
</dbReference>
<dbReference type="PANTHER" id="PTHR10520">
    <property type="entry name" value="TRIFUNCTIONAL PURINE BIOSYNTHETIC PROTEIN ADENOSINE-3-RELATED"/>
    <property type="match status" value="1"/>
</dbReference>
<dbReference type="InterPro" id="IPR004607">
    <property type="entry name" value="GART"/>
</dbReference>
<dbReference type="STRING" id="151549.A0A4C1Y9Y8"/>
<evidence type="ECO:0000256" key="12">
    <source>
        <dbReference type="ARBA" id="ARBA00022755"/>
    </source>
</evidence>
<dbReference type="EC" id="2.1.2.2" evidence="5"/>
<evidence type="ECO:0000256" key="7">
    <source>
        <dbReference type="ARBA" id="ARBA00020367"/>
    </source>
</evidence>
<evidence type="ECO:0000256" key="2">
    <source>
        <dbReference type="ARBA" id="ARBA00004686"/>
    </source>
</evidence>
<dbReference type="InterPro" id="IPR036676">
    <property type="entry name" value="PurM-like_C_sf"/>
</dbReference>
<comment type="caution">
    <text evidence="20">The sequence shown here is derived from an EMBL/GenBank/DDBJ whole genome shotgun (WGS) entry which is preliminary data.</text>
</comment>
<evidence type="ECO:0000256" key="8">
    <source>
        <dbReference type="ARBA" id="ARBA00022490"/>
    </source>
</evidence>
<accession>A0A4C1Y9Y8</accession>
<evidence type="ECO:0000256" key="10">
    <source>
        <dbReference type="ARBA" id="ARBA00022679"/>
    </source>
</evidence>
<name>A0A4C1Y9Y8_EUMVA</name>
<dbReference type="PROSITE" id="PS00373">
    <property type="entry name" value="GART"/>
    <property type="match status" value="1"/>
</dbReference>
<dbReference type="InterPro" id="IPR002376">
    <property type="entry name" value="Formyl_transf_N"/>
</dbReference>
<dbReference type="FunFam" id="3.40.50.170:FF:000006">
    <property type="entry name" value="Trifunctional purine biosynthetic protein adenosine-3"/>
    <property type="match status" value="1"/>
</dbReference>
<keyword evidence="21" id="KW-1185">Reference proteome</keyword>
<dbReference type="Gene3D" id="3.40.50.170">
    <property type="entry name" value="Formyl transferase, N-terminal domain"/>
    <property type="match status" value="1"/>
</dbReference>
<evidence type="ECO:0000256" key="11">
    <source>
        <dbReference type="ARBA" id="ARBA00022741"/>
    </source>
</evidence>
<keyword evidence="10" id="KW-0808">Transferase</keyword>
<dbReference type="Gene3D" id="3.30.1330.10">
    <property type="entry name" value="PurM-like, N-terminal domain"/>
    <property type="match status" value="1"/>
</dbReference>
<sequence length="487" mass="53642">MNDFQGLMMEPEVKTQEVHNEITYPSRVWSFRNRLEMYFDRERFSGSDDTAGSLTCAGGETAEMPGMYGAGQYDIAGFALGVVERSHILPKINDITVGDIIIGLPSNGVHSNGFSLIHKLMNKTGLTFDDKAPFSVDGLTLGEELIKPTRIYVRCVLPALQRGKVKAVAHVTGGGLLENIPRVIPASVRARLNAHWWNVHPVFAWIADAGSVQDDEMLRTFNCGIGMVMIISPEDQAEVMNTTRSFGAMVIGTIQARPSGGVQVVVDNFSSALDFTRRMPLLPKKKVAVLVSGNGSNLQTLIDTTRDPAHCMCCDISLIVSNKADAFAVQRAKDANIPVLVLSHKEYKSREEFDRAITSALEAHQIDIVCLAGYMRMLSTEFVQRWRGRLLNIHPSLLPRHPGLRAQQQCLDAGDKESGCTVHFVDEGMDTGAIVLQERVPVLRDDTVDSLTARIHQAEHRAFPRALRLLASGRVRLANNGTVVSYH</sequence>
<evidence type="ECO:0000256" key="4">
    <source>
        <dbReference type="ARBA" id="ARBA00010280"/>
    </source>
</evidence>
<dbReference type="AlphaFoldDB" id="A0A4C1Y9Y8"/>
<reference evidence="20 21" key="1">
    <citation type="journal article" date="2019" name="Commun. Biol.">
        <title>The bagworm genome reveals a unique fibroin gene that provides high tensile strength.</title>
        <authorList>
            <person name="Kono N."/>
            <person name="Nakamura H."/>
            <person name="Ohtoshi R."/>
            <person name="Tomita M."/>
            <person name="Numata K."/>
            <person name="Arakawa K."/>
        </authorList>
    </citation>
    <scope>NUCLEOTIDE SEQUENCE [LARGE SCALE GENOMIC DNA]</scope>
</reference>
<organism evidence="20 21">
    <name type="scientific">Eumeta variegata</name>
    <name type="common">Bagworm moth</name>
    <name type="synonym">Eumeta japonica</name>
    <dbReference type="NCBI Taxonomy" id="151549"/>
    <lineage>
        <taxon>Eukaryota</taxon>
        <taxon>Metazoa</taxon>
        <taxon>Ecdysozoa</taxon>
        <taxon>Arthropoda</taxon>
        <taxon>Hexapoda</taxon>
        <taxon>Insecta</taxon>
        <taxon>Pterygota</taxon>
        <taxon>Neoptera</taxon>
        <taxon>Endopterygota</taxon>
        <taxon>Lepidoptera</taxon>
        <taxon>Glossata</taxon>
        <taxon>Ditrysia</taxon>
        <taxon>Tineoidea</taxon>
        <taxon>Psychidae</taxon>
        <taxon>Oiketicinae</taxon>
        <taxon>Eumeta</taxon>
    </lineage>
</organism>
<evidence type="ECO:0000256" key="14">
    <source>
        <dbReference type="ARBA" id="ARBA00031908"/>
    </source>
</evidence>
<proteinExistence type="inferred from homology"/>
<dbReference type="HAMAP" id="MF_01930">
    <property type="entry name" value="PurN"/>
    <property type="match status" value="1"/>
</dbReference>
<keyword evidence="9" id="KW-0436">Ligase</keyword>
<dbReference type="SUPFAM" id="SSF56042">
    <property type="entry name" value="PurM C-terminal domain-like"/>
    <property type="match status" value="1"/>
</dbReference>
<evidence type="ECO:0000259" key="18">
    <source>
        <dbReference type="Pfam" id="PF00551"/>
    </source>
</evidence>
<protein>
    <recommendedName>
        <fullName evidence="7">Phosphoribosylformylglycinamidine cyclo-ligase</fullName>
        <ecNumber evidence="5">2.1.2.2</ecNumber>
        <ecNumber evidence="6">6.3.3.1</ecNumber>
    </recommendedName>
    <alternativeName>
        <fullName evidence="15">AIR synthase</fullName>
    </alternativeName>
    <alternativeName>
        <fullName evidence="16">AIRS</fullName>
    </alternativeName>
    <alternativeName>
        <fullName evidence="14">Phosphoribosyl-aminoimidazole synthetase</fullName>
    </alternativeName>
</protein>
<dbReference type="InterPro" id="IPR010918">
    <property type="entry name" value="PurM-like_C_dom"/>
</dbReference>
<evidence type="ECO:0000256" key="13">
    <source>
        <dbReference type="ARBA" id="ARBA00022840"/>
    </source>
</evidence>
<comment type="subcellular location">
    <subcellularLocation>
        <location evidence="1">Cytoplasm</location>
    </subcellularLocation>
</comment>
<keyword evidence="13" id="KW-0067">ATP-binding</keyword>
<dbReference type="InterPro" id="IPR004733">
    <property type="entry name" value="PurM_cligase"/>
</dbReference>
<evidence type="ECO:0000256" key="9">
    <source>
        <dbReference type="ARBA" id="ARBA00022598"/>
    </source>
</evidence>
<keyword evidence="12" id="KW-0658">Purine biosynthesis</keyword>
<dbReference type="InterPro" id="IPR001555">
    <property type="entry name" value="GART_AS"/>
</dbReference>
<dbReference type="Pfam" id="PF00551">
    <property type="entry name" value="Formyl_trans_N"/>
    <property type="match status" value="1"/>
</dbReference>
<dbReference type="GO" id="GO:0005829">
    <property type="term" value="C:cytosol"/>
    <property type="evidence" value="ECO:0007669"/>
    <property type="project" value="TreeGrafter"/>
</dbReference>
<dbReference type="OrthoDB" id="2018833at2759"/>
<dbReference type="FunFam" id="3.90.650.10:FF:000011">
    <property type="entry name" value="Phosphoribosylformylglycinamidine cyclo-ligase"/>
    <property type="match status" value="1"/>
</dbReference>
<feature type="domain" description="Formyl transferase N-terminal" evidence="18">
    <location>
        <begin position="285"/>
        <end position="467"/>
    </location>
</feature>
<evidence type="ECO:0000256" key="3">
    <source>
        <dbReference type="ARBA" id="ARBA00005054"/>
    </source>
</evidence>
<dbReference type="Pfam" id="PF02769">
    <property type="entry name" value="AIRS_C"/>
    <property type="match status" value="1"/>
</dbReference>
<keyword evidence="11" id="KW-0547">Nucleotide-binding</keyword>
<comment type="catalytic activity">
    <reaction evidence="17">
        <text>2-formamido-N(1)-(5-O-phospho-beta-D-ribosyl)acetamidine + ATP = 5-amino-1-(5-phospho-beta-D-ribosyl)imidazole + ADP + phosphate + H(+)</text>
        <dbReference type="Rhea" id="RHEA:23032"/>
        <dbReference type="ChEBI" id="CHEBI:15378"/>
        <dbReference type="ChEBI" id="CHEBI:30616"/>
        <dbReference type="ChEBI" id="CHEBI:43474"/>
        <dbReference type="ChEBI" id="CHEBI:137981"/>
        <dbReference type="ChEBI" id="CHEBI:147287"/>
        <dbReference type="ChEBI" id="CHEBI:456216"/>
        <dbReference type="EC" id="6.3.3.1"/>
    </reaction>
</comment>
<dbReference type="GO" id="GO:0004644">
    <property type="term" value="F:phosphoribosylglycinamide formyltransferase activity"/>
    <property type="evidence" value="ECO:0007669"/>
    <property type="project" value="UniProtKB-EC"/>
</dbReference>
<evidence type="ECO:0000256" key="5">
    <source>
        <dbReference type="ARBA" id="ARBA00012254"/>
    </source>
</evidence>
<dbReference type="InterPro" id="IPR036921">
    <property type="entry name" value="PurM-like_N_sf"/>
</dbReference>
<dbReference type="EC" id="6.3.3.1" evidence="6"/>
<dbReference type="CDD" id="cd08645">
    <property type="entry name" value="FMT_core_GART"/>
    <property type="match status" value="1"/>
</dbReference>
<dbReference type="Gene3D" id="3.90.650.10">
    <property type="entry name" value="PurM-like C-terminal domain"/>
    <property type="match status" value="1"/>
</dbReference>
<comment type="pathway">
    <text evidence="3">Purine metabolism; IMP biosynthesis via de novo pathway; N(2)-formyl-N(1)-(5-phospho-D-ribosyl)glycinamide from N(1)-(5-phospho-D-ribosyl)glycinamide (10-formyl THF route): step 1/1.</text>
</comment>
<dbReference type="SUPFAM" id="SSF55326">
    <property type="entry name" value="PurM N-terminal domain-like"/>
    <property type="match status" value="1"/>
</dbReference>
<dbReference type="GO" id="GO:0005524">
    <property type="term" value="F:ATP binding"/>
    <property type="evidence" value="ECO:0007669"/>
    <property type="project" value="UniProtKB-KW"/>
</dbReference>